<feature type="domain" description="GEVED" evidence="3">
    <location>
        <begin position="133"/>
        <end position="207"/>
    </location>
</feature>
<dbReference type="InterPro" id="IPR026444">
    <property type="entry name" value="Secre_tail"/>
</dbReference>
<reference evidence="5" key="1">
    <citation type="journal article" date="2019" name="Int. J. Syst. Evol. Microbiol.">
        <title>The Global Catalogue of Microorganisms (GCM) 10K type strain sequencing project: providing services to taxonomists for standard genome sequencing and annotation.</title>
        <authorList>
            <consortium name="The Broad Institute Genomics Platform"/>
            <consortium name="The Broad Institute Genome Sequencing Center for Infectious Disease"/>
            <person name="Wu L."/>
            <person name="Ma J."/>
        </authorList>
    </citation>
    <scope>NUCLEOTIDE SEQUENCE [LARGE SCALE GENOMIC DNA]</scope>
    <source>
        <strain evidence="5">KCTC 23299</strain>
    </source>
</reference>
<feature type="chain" id="PRO_5047542201" evidence="1">
    <location>
        <begin position="36"/>
        <end position="755"/>
    </location>
</feature>
<keyword evidence="5" id="KW-1185">Reference proteome</keyword>
<evidence type="ECO:0000313" key="4">
    <source>
        <dbReference type="EMBL" id="MFD2921374.1"/>
    </source>
</evidence>
<evidence type="ECO:0000259" key="3">
    <source>
        <dbReference type="Pfam" id="PF20009"/>
    </source>
</evidence>
<protein>
    <submittedName>
        <fullName evidence="4">T9SS type A sorting domain-containing protein</fullName>
    </submittedName>
</protein>
<keyword evidence="1" id="KW-0732">Signal</keyword>
<dbReference type="Pfam" id="PF18962">
    <property type="entry name" value="Por_Secre_tail"/>
    <property type="match status" value="1"/>
</dbReference>
<sequence>MITKFMQNTLERIVTKVQSGLLAAGLLLTMFTATAQTRDYGDAPNSYATTTAGSGPSHLPVAYNAVAKTAALMLGSRIDLEADGIPGTLATGDDTDDMDDEDAITRFPLLIPGATSYSVTLTVTNTTGTAATVTGWIDFNKSGTFEAGEFATATVASGATTVTLSWSGFPAVANFGYIYARFRIAANAAEIALPTGAASTGEVEDHRFFIGRPVSGTVFNDLDRNTRINAGTETFTALPAPLYVYTVNGGAIVDSAHVAANGAYALRAPAGLGSTIELSTVQYPIGYVINASNIIDHTPPAGWVTTGENVSGTNTGNGDLSPDGILSVSLPNGTTSLAGRNFGITCKRAGTNSSADICASETSVMLLLGFLPDADNGGTWSQLTGSGINFNAAAGTIQLTSTATTSTYQYTMPGTTDCAPSSSVVTIVVRAIPVHYQSITICEGQSVCITNPGGSSRILQAAETVCYTTSGVYSDTLVGAGQYGCDSIVVTTLTVVPPPALTVTHASCTGVGSIAITSPTGAGYTYSINNITYQSTPEFKNLLPGTYTVYVKNSAASCVTSASATILTTTCTSLPVSMTSFDAYKKGNTVALTWTTATEQNNKGFVVERSADGISWKTIGTVNSQAINGNSNTKLEYSYTDKLPVTGNNFYRLKQIDFDSRTVYSQAQLVTWSNGHNISVYPNPVTYELTIEGAELKGSHVRIFNAMGQQLHLVTVQSNDNFVRINVSKLTGGVYYITVTDNNNKVITNQKFFKK</sequence>
<comment type="caution">
    <text evidence="4">The sequence shown here is derived from an EMBL/GenBank/DDBJ whole genome shotgun (WGS) entry which is preliminary data.</text>
</comment>
<name>A0ABW6A7M4_9BACT</name>
<evidence type="ECO:0000259" key="2">
    <source>
        <dbReference type="Pfam" id="PF18962"/>
    </source>
</evidence>
<accession>A0ABW6A7M4</accession>
<dbReference type="NCBIfam" id="TIGR04183">
    <property type="entry name" value="Por_Secre_tail"/>
    <property type="match status" value="1"/>
</dbReference>
<dbReference type="Pfam" id="PF20009">
    <property type="entry name" value="GEVED"/>
    <property type="match status" value="1"/>
</dbReference>
<proteinExistence type="predicted"/>
<gene>
    <name evidence="4" type="ORF">ACFS6H_16730</name>
</gene>
<dbReference type="RefSeq" id="WP_386101550.1">
    <property type="nucleotide sequence ID" value="NZ_JBHUOZ010000003.1"/>
</dbReference>
<dbReference type="InterPro" id="IPR045474">
    <property type="entry name" value="GEVED"/>
</dbReference>
<organism evidence="4 5">
    <name type="scientific">Terrimonas rubra</name>
    <dbReference type="NCBI Taxonomy" id="1035890"/>
    <lineage>
        <taxon>Bacteria</taxon>
        <taxon>Pseudomonadati</taxon>
        <taxon>Bacteroidota</taxon>
        <taxon>Chitinophagia</taxon>
        <taxon>Chitinophagales</taxon>
        <taxon>Chitinophagaceae</taxon>
        <taxon>Terrimonas</taxon>
    </lineage>
</organism>
<feature type="domain" description="Secretion system C-terminal sorting" evidence="2">
    <location>
        <begin position="680"/>
        <end position="747"/>
    </location>
</feature>
<evidence type="ECO:0000256" key="1">
    <source>
        <dbReference type="SAM" id="SignalP"/>
    </source>
</evidence>
<evidence type="ECO:0000313" key="5">
    <source>
        <dbReference type="Proteomes" id="UP001597511"/>
    </source>
</evidence>
<dbReference type="EMBL" id="JBHUOZ010000003">
    <property type="protein sequence ID" value="MFD2921374.1"/>
    <property type="molecule type" value="Genomic_DNA"/>
</dbReference>
<dbReference type="Proteomes" id="UP001597511">
    <property type="component" value="Unassembled WGS sequence"/>
</dbReference>
<feature type="signal peptide" evidence="1">
    <location>
        <begin position="1"/>
        <end position="35"/>
    </location>
</feature>